<protein>
    <submittedName>
        <fullName evidence="3">2279_t:CDS:1</fullName>
    </submittedName>
</protein>
<dbReference type="CDD" id="cd00030">
    <property type="entry name" value="C2"/>
    <property type="match status" value="1"/>
</dbReference>
<organism evidence="3 4">
    <name type="scientific">Paraglomus occultum</name>
    <dbReference type="NCBI Taxonomy" id="144539"/>
    <lineage>
        <taxon>Eukaryota</taxon>
        <taxon>Fungi</taxon>
        <taxon>Fungi incertae sedis</taxon>
        <taxon>Mucoromycota</taxon>
        <taxon>Glomeromycotina</taxon>
        <taxon>Glomeromycetes</taxon>
        <taxon>Paraglomerales</taxon>
        <taxon>Paraglomeraceae</taxon>
        <taxon>Paraglomus</taxon>
    </lineage>
</organism>
<name>A0A9N9CCH7_9GLOM</name>
<sequence>MTSFISPQHSLANISLEGDSSSRKAAGIVVLRDVEIGLKNAPKQRRLGGLFANKTKISATFELGSRKLETITVPLDEAKSAQWNEHMLLEVYPPTSTILSVVCFNANERGVNAIMGECRVDLTKYRILNDMFPVVVVENLNSHNEIVGQVRFQMVLMLPGPPRTLAQDVLASDLKGQRIAMAVIRNVKSSRMIRHDAHLEFSLSSEHEPASTYTTHPFWKVSDREWKRPICMDLVASGDVVLTVRCKTSPSAKATSRTVIRIFSNIAVWSELAKGSFADGCGVNIGQARFLEAGGAAGVVEIELSIHELATWDTILGDDRCYSFDQPTRHMTMTSYHKDGNFSEDSGVGFRKLSERTMSTINNSVRYALRDEPVGYPSTDGDYSLSRETSRATLRSTVECRGTRPVLSQPGYDIPITSSPDHSTLSSPTSSQICLPSSEVRPSDKRTDTYSTPVSPADGTFIYRTDSLHTTSSYDKQFQLPIESAIGSLVCTLYRIQAPLEFPRESVDPQQHLHRNRLYLAIHYCEQVAVVVKLFNSMNLWHNENKYLDELRSNHVVKWKGYSFEQGLNGYVTVTKYYAGKSLLAEADRYAAETAFKPIFERICQAVSFIHEKGVVHLDLKPSNIIFESRTSKKIRICDFEFARPAGTEAPEMYFDNHLTPGFSAPELFQKHVIADFSADVFSLGCIFYYITRRRPLFETEQDLKRPVLSPVDGEIQDEDAARLITSMLDRDPRARPSIQEVLQDPYFVDAYDSHRFSRF</sequence>
<dbReference type="AlphaFoldDB" id="A0A9N9CCH7"/>
<dbReference type="GO" id="GO:0005634">
    <property type="term" value="C:nucleus"/>
    <property type="evidence" value="ECO:0007669"/>
    <property type="project" value="TreeGrafter"/>
</dbReference>
<evidence type="ECO:0000313" key="4">
    <source>
        <dbReference type="Proteomes" id="UP000789572"/>
    </source>
</evidence>
<feature type="compositionally biased region" description="Polar residues" evidence="1">
    <location>
        <begin position="416"/>
        <end position="435"/>
    </location>
</feature>
<gene>
    <name evidence="3" type="ORF">POCULU_LOCUS7343</name>
</gene>
<dbReference type="GO" id="GO:0004674">
    <property type="term" value="F:protein serine/threonine kinase activity"/>
    <property type="evidence" value="ECO:0007669"/>
    <property type="project" value="TreeGrafter"/>
</dbReference>
<dbReference type="EMBL" id="CAJVPJ010001634">
    <property type="protein sequence ID" value="CAG8598549.1"/>
    <property type="molecule type" value="Genomic_DNA"/>
</dbReference>
<dbReference type="PANTHER" id="PTHR44167">
    <property type="entry name" value="OVARIAN-SPECIFIC SERINE/THREONINE-PROTEIN KINASE LOK-RELATED"/>
    <property type="match status" value="1"/>
</dbReference>
<dbReference type="GO" id="GO:0044773">
    <property type="term" value="P:mitotic DNA damage checkpoint signaling"/>
    <property type="evidence" value="ECO:0007669"/>
    <property type="project" value="TreeGrafter"/>
</dbReference>
<dbReference type="InterPro" id="IPR008271">
    <property type="entry name" value="Ser/Thr_kinase_AS"/>
</dbReference>
<dbReference type="InterPro" id="IPR035892">
    <property type="entry name" value="C2_domain_sf"/>
</dbReference>
<evidence type="ECO:0000313" key="3">
    <source>
        <dbReference type="EMBL" id="CAG8598549.1"/>
    </source>
</evidence>
<keyword evidence="4" id="KW-1185">Reference proteome</keyword>
<proteinExistence type="predicted"/>
<dbReference type="SUPFAM" id="SSF56112">
    <property type="entry name" value="Protein kinase-like (PK-like)"/>
    <property type="match status" value="1"/>
</dbReference>
<dbReference type="InterPro" id="IPR000719">
    <property type="entry name" value="Prot_kinase_dom"/>
</dbReference>
<dbReference type="OrthoDB" id="2449239at2759"/>
<dbReference type="Pfam" id="PF00168">
    <property type="entry name" value="C2"/>
    <property type="match status" value="1"/>
</dbReference>
<dbReference type="SMART" id="SM00220">
    <property type="entry name" value="S_TKc"/>
    <property type="match status" value="1"/>
</dbReference>
<dbReference type="CDD" id="cd00180">
    <property type="entry name" value="PKc"/>
    <property type="match status" value="1"/>
</dbReference>
<feature type="domain" description="Protein kinase" evidence="2">
    <location>
        <begin position="478"/>
        <end position="748"/>
    </location>
</feature>
<dbReference type="PROSITE" id="PS00108">
    <property type="entry name" value="PROTEIN_KINASE_ST"/>
    <property type="match status" value="1"/>
</dbReference>
<dbReference type="Gene3D" id="1.10.510.10">
    <property type="entry name" value="Transferase(Phosphotransferase) domain 1"/>
    <property type="match status" value="1"/>
</dbReference>
<dbReference type="GO" id="GO:0005524">
    <property type="term" value="F:ATP binding"/>
    <property type="evidence" value="ECO:0007669"/>
    <property type="project" value="InterPro"/>
</dbReference>
<accession>A0A9N9CCH7</accession>
<evidence type="ECO:0000259" key="2">
    <source>
        <dbReference type="PROSITE" id="PS50011"/>
    </source>
</evidence>
<dbReference type="SUPFAM" id="SSF49562">
    <property type="entry name" value="C2 domain (Calcium/lipid-binding domain, CaLB)"/>
    <property type="match status" value="1"/>
</dbReference>
<comment type="caution">
    <text evidence="3">The sequence shown here is derived from an EMBL/GenBank/DDBJ whole genome shotgun (WGS) entry which is preliminary data.</text>
</comment>
<evidence type="ECO:0000256" key="1">
    <source>
        <dbReference type="SAM" id="MobiDB-lite"/>
    </source>
</evidence>
<dbReference type="PANTHER" id="PTHR44167:SF30">
    <property type="entry name" value="PHOSPHORYLASE KINASE"/>
    <property type="match status" value="1"/>
</dbReference>
<dbReference type="InterPro" id="IPR011009">
    <property type="entry name" value="Kinase-like_dom_sf"/>
</dbReference>
<feature type="region of interest" description="Disordered" evidence="1">
    <location>
        <begin position="402"/>
        <end position="452"/>
    </location>
</feature>
<reference evidence="3" key="1">
    <citation type="submission" date="2021-06" db="EMBL/GenBank/DDBJ databases">
        <authorList>
            <person name="Kallberg Y."/>
            <person name="Tangrot J."/>
            <person name="Rosling A."/>
        </authorList>
    </citation>
    <scope>NUCLEOTIDE SEQUENCE</scope>
    <source>
        <strain evidence="3">IA702</strain>
    </source>
</reference>
<dbReference type="Pfam" id="PF00069">
    <property type="entry name" value="Pkinase"/>
    <property type="match status" value="1"/>
</dbReference>
<dbReference type="PROSITE" id="PS50011">
    <property type="entry name" value="PROTEIN_KINASE_DOM"/>
    <property type="match status" value="1"/>
</dbReference>
<dbReference type="InterPro" id="IPR000008">
    <property type="entry name" value="C2_dom"/>
</dbReference>
<dbReference type="Proteomes" id="UP000789572">
    <property type="component" value="Unassembled WGS sequence"/>
</dbReference>
<dbReference type="Gene3D" id="2.60.40.150">
    <property type="entry name" value="C2 domain"/>
    <property type="match status" value="1"/>
</dbReference>